<name>A0A1J5UGJ5_9GAMM</name>
<organism evidence="1 2">
    <name type="scientific">Bathymodiolus thermophilus thioautotrophic gill symbiont</name>
    <dbReference type="NCBI Taxonomy" id="2360"/>
    <lineage>
        <taxon>Bacteria</taxon>
        <taxon>Pseudomonadati</taxon>
        <taxon>Pseudomonadota</taxon>
        <taxon>Gammaproteobacteria</taxon>
        <taxon>sulfur-oxidizing symbionts</taxon>
    </lineage>
</organism>
<evidence type="ECO:0000313" key="1">
    <source>
        <dbReference type="EMBL" id="OIR25045.1"/>
    </source>
</evidence>
<comment type="caution">
    <text evidence="1">The sequence shown here is derived from an EMBL/GenBank/DDBJ whole genome shotgun (WGS) entry which is preliminary data.</text>
</comment>
<sequence>MNKKTFVLHLKKCKFRFNNREQNFYWIWFAKFRKEPLKLLWILNLFLIYTFSAVAHADTTLADDCKAEGQNSTHLNGSVCVNGKPVLTPEEMHNKIFPLYENMKNNKDSFEYYQRKSLVNCLADKNWVNNPSLPTEPVATGKLDIICKFHKFSWQSFAYLTALGVSKKPHFLEMMPKERVFKRKPDAWDFDGDINLIFSNIQQAATSVVLNDWNHNPVFYQQSMNKKFYNDIVLNQLNNSQCINEIDSKRRQFDITAGAIEIKTSWKVLDPSDDASSFFTIHRNIMLNGKLVKNTQLALLGMHIVRKTPKHPEWIWATFEHKDNAPDCDNIKSDDETNWTLYNPNSSQKTNTYVAGQPTQVCRKTPHGAGFLAKAGLTVVRDIKDLNAGMADIYQAKDAIWKNYFLVGSAWTQSINPFSTNGKLPPTWRNEIGGSSLLSNTSIETYVQNPKWFDIEHPNTDRGCFGCHIYNPDKQNALHLSHMFNAAKDYGSCIVRTLHNKKSEAPFGE</sequence>
<protein>
    <recommendedName>
        <fullName evidence="3">Cytochrome c family protein</fullName>
    </recommendedName>
</protein>
<proteinExistence type="predicted"/>
<evidence type="ECO:0000313" key="2">
    <source>
        <dbReference type="Proteomes" id="UP000182798"/>
    </source>
</evidence>
<gene>
    <name evidence="1" type="ORF">BGC33_05305</name>
</gene>
<reference evidence="2" key="1">
    <citation type="submission" date="2016-09" db="EMBL/GenBank/DDBJ databases">
        <title>Genome Sequence of Bathymodiolus thermophilus sulfur-oxidizing gill endosymbiont.</title>
        <authorList>
            <person name="Ponnudurai R."/>
            <person name="Kleiner M."/>
            <person name="Sayavedra L."/>
            <person name="Thuermer A."/>
            <person name="Felbeck H."/>
            <person name="Schlueter R."/>
            <person name="Schweder T."/>
            <person name="Markert S."/>
        </authorList>
    </citation>
    <scope>NUCLEOTIDE SEQUENCE [LARGE SCALE GENOMIC DNA]</scope>
    <source>
        <strain evidence="2">BAT/CrabSpa'14</strain>
    </source>
</reference>
<dbReference type="EMBL" id="MIQH01000428">
    <property type="protein sequence ID" value="OIR25045.1"/>
    <property type="molecule type" value="Genomic_DNA"/>
</dbReference>
<dbReference type="Proteomes" id="UP000182798">
    <property type="component" value="Unassembled WGS sequence"/>
</dbReference>
<dbReference type="AlphaFoldDB" id="A0A1J5UGJ5"/>
<accession>A0A1J5UGJ5</accession>
<evidence type="ECO:0008006" key="3">
    <source>
        <dbReference type="Google" id="ProtNLM"/>
    </source>
</evidence>